<evidence type="ECO:0000313" key="4">
    <source>
        <dbReference type="EMBL" id="WXB94510.1"/>
    </source>
</evidence>
<dbReference type="NCBIfam" id="TIGR01446">
    <property type="entry name" value="DnaD_dom"/>
    <property type="match status" value="1"/>
</dbReference>
<evidence type="ECO:0000259" key="3">
    <source>
        <dbReference type="Pfam" id="PF07261"/>
    </source>
</evidence>
<dbReference type="PANTHER" id="PTHR37293">
    <property type="entry name" value="PHAGE REPLICATION PROTEIN-RELATED"/>
    <property type="match status" value="1"/>
</dbReference>
<evidence type="ECO:0000256" key="1">
    <source>
        <dbReference type="ARBA" id="ARBA00093462"/>
    </source>
</evidence>
<accession>A0ABZ2NA78</accession>
<feature type="domain" description="DnaB/C C-terminal" evidence="3">
    <location>
        <begin position="183"/>
        <end position="253"/>
    </location>
</feature>
<dbReference type="RefSeq" id="WP_338754248.1">
    <property type="nucleotide sequence ID" value="NZ_CP147404.1"/>
</dbReference>
<feature type="region of interest" description="Disordered" evidence="2">
    <location>
        <begin position="111"/>
        <end position="148"/>
    </location>
</feature>
<dbReference type="Gene3D" id="1.10.10.630">
    <property type="entry name" value="DnaD domain-like"/>
    <property type="match status" value="1"/>
</dbReference>
<dbReference type="InterPro" id="IPR006343">
    <property type="entry name" value="DnaB/C_C"/>
</dbReference>
<dbReference type="PANTHER" id="PTHR37293:SF5">
    <property type="entry name" value="DNA REPLICATION PROTEIN"/>
    <property type="match status" value="1"/>
</dbReference>
<dbReference type="Proteomes" id="UP001387364">
    <property type="component" value="Chromosome"/>
</dbReference>
<feature type="compositionally biased region" description="Low complexity" evidence="2">
    <location>
        <begin position="132"/>
        <end position="147"/>
    </location>
</feature>
<protein>
    <submittedName>
        <fullName evidence="4">DnaD domain protein</fullName>
    </submittedName>
</protein>
<comment type="similarity">
    <text evidence="1">Belongs to the DnaB/DnaD family.</text>
</comment>
<dbReference type="Pfam" id="PF07261">
    <property type="entry name" value="DnaB_2"/>
    <property type="match status" value="1"/>
</dbReference>
<proteinExistence type="inferred from homology"/>
<gene>
    <name evidence="4" type="ORF">WDJ61_07745</name>
</gene>
<dbReference type="EMBL" id="CP147404">
    <property type="protein sequence ID" value="WXB94510.1"/>
    <property type="molecule type" value="Genomic_DNA"/>
</dbReference>
<evidence type="ECO:0000256" key="2">
    <source>
        <dbReference type="SAM" id="MobiDB-lite"/>
    </source>
</evidence>
<sequence length="332" mass="38064">MGSKLLLDERPLLVLPSLATKIGLNEALFLQQLNYWINSSNHIHEEKKWVYNTIAKWQEQFPFWSESTLKRIIKNLEKLNLLVTGNFNKSPIDKTKWYSIDFDVLEKLSEVPEEDQEKTHNDALGQNEPMDSQNDLSSGQSDLSSGSEWSIEGVNLTKAIPESTTESTSIKEVEEDAPAPNPFSFFEQNGFGTIGGHIAQKISAWCEDLSDELVLYAMTLAVEQGKCTWSYTEAILKDWHQKKFRSVDQVNAARLAYKQQQTQKKQSRKSYSGKPIREERTPAWLKVQEDQQVPDASFESDKAKLEADAEFEKKRAELEARIKRSREGRSRE</sequence>
<dbReference type="SUPFAM" id="SSF158499">
    <property type="entry name" value="DnaD domain-like"/>
    <property type="match status" value="1"/>
</dbReference>
<dbReference type="InterPro" id="IPR053162">
    <property type="entry name" value="DnaD"/>
</dbReference>
<name>A0ABZ2NA78_9BACI</name>
<reference evidence="4 5" key="1">
    <citation type="submission" date="2024-02" db="EMBL/GenBank/DDBJ databases">
        <title>Seven novel Bacillus-like species.</title>
        <authorList>
            <person name="Liu G."/>
        </authorList>
    </citation>
    <scope>NUCLEOTIDE SEQUENCE [LARGE SCALE GENOMIC DNA]</scope>
    <source>
        <strain evidence="4 5">FJAT-52991</strain>
    </source>
</reference>
<feature type="region of interest" description="Disordered" evidence="2">
    <location>
        <begin position="258"/>
        <end position="301"/>
    </location>
</feature>
<organism evidence="4 5">
    <name type="scientific">Bacillus kandeliae</name>
    <dbReference type="NCBI Taxonomy" id="3129297"/>
    <lineage>
        <taxon>Bacteria</taxon>
        <taxon>Bacillati</taxon>
        <taxon>Bacillota</taxon>
        <taxon>Bacilli</taxon>
        <taxon>Bacillales</taxon>
        <taxon>Bacillaceae</taxon>
        <taxon>Bacillus</taxon>
    </lineage>
</organism>
<dbReference type="InterPro" id="IPR034829">
    <property type="entry name" value="DnaD-like_sf"/>
</dbReference>
<evidence type="ECO:0000313" key="5">
    <source>
        <dbReference type="Proteomes" id="UP001387364"/>
    </source>
</evidence>
<keyword evidence="5" id="KW-1185">Reference proteome</keyword>